<organism evidence="2 3">
    <name type="scientific">Aspergillus tanneri</name>
    <dbReference type="NCBI Taxonomy" id="1220188"/>
    <lineage>
        <taxon>Eukaryota</taxon>
        <taxon>Fungi</taxon>
        <taxon>Dikarya</taxon>
        <taxon>Ascomycota</taxon>
        <taxon>Pezizomycotina</taxon>
        <taxon>Eurotiomycetes</taxon>
        <taxon>Eurotiomycetidae</taxon>
        <taxon>Eurotiales</taxon>
        <taxon>Aspergillaceae</taxon>
        <taxon>Aspergillus</taxon>
        <taxon>Aspergillus subgen. Circumdati</taxon>
    </lineage>
</organism>
<sequence length="56" mass="6222">MYVFKAALALPLAVELCTAAVLNEDVNIAYVSDEAPPLQFIEPRHLIKLDILLLRS</sequence>
<dbReference type="VEuPathDB" id="FungiDB:EYZ11_009894"/>
<dbReference type="AlphaFoldDB" id="A0A4S3J6X8"/>
<keyword evidence="1" id="KW-0732">Signal</keyword>
<keyword evidence="3" id="KW-1185">Reference proteome</keyword>
<evidence type="ECO:0000313" key="3">
    <source>
        <dbReference type="Proteomes" id="UP000308092"/>
    </source>
</evidence>
<name>A0A4S3J6X8_9EURO</name>
<dbReference type="Proteomes" id="UP000308092">
    <property type="component" value="Unassembled WGS sequence"/>
</dbReference>
<evidence type="ECO:0000256" key="1">
    <source>
        <dbReference type="SAM" id="SignalP"/>
    </source>
</evidence>
<dbReference type="EMBL" id="SOSA01000497">
    <property type="protein sequence ID" value="THC90650.1"/>
    <property type="molecule type" value="Genomic_DNA"/>
</dbReference>
<protein>
    <submittedName>
        <fullName evidence="2">Uncharacterized protein</fullName>
    </submittedName>
</protein>
<feature type="chain" id="PRO_5020574477" evidence="1">
    <location>
        <begin position="20"/>
        <end position="56"/>
    </location>
</feature>
<evidence type="ECO:0000313" key="2">
    <source>
        <dbReference type="EMBL" id="THC90650.1"/>
    </source>
</evidence>
<feature type="signal peptide" evidence="1">
    <location>
        <begin position="1"/>
        <end position="19"/>
    </location>
</feature>
<comment type="caution">
    <text evidence="2">The sequence shown here is derived from an EMBL/GenBank/DDBJ whole genome shotgun (WGS) entry which is preliminary data.</text>
</comment>
<accession>A0A4S3J6X8</accession>
<reference evidence="2 3" key="1">
    <citation type="submission" date="2019-03" db="EMBL/GenBank/DDBJ databases">
        <title>The genome sequence of a newly discovered highly antifungal drug resistant Aspergillus species, Aspergillus tanneri NIH 1004.</title>
        <authorList>
            <person name="Mounaud S."/>
            <person name="Singh I."/>
            <person name="Joardar V."/>
            <person name="Pakala S."/>
            <person name="Pakala S."/>
            <person name="Venepally P."/>
            <person name="Hoover J."/>
            <person name="Nierman W."/>
            <person name="Chung J."/>
            <person name="Losada L."/>
        </authorList>
    </citation>
    <scope>NUCLEOTIDE SEQUENCE [LARGE SCALE GENOMIC DNA]</scope>
    <source>
        <strain evidence="2 3">NIH1004</strain>
    </source>
</reference>
<gene>
    <name evidence="2" type="ORF">EYZ11_009894</name>
</gene>
<proteinExistence type="predicted"/>